<name>A0AAE3R9W1_9BACT</name>
<feature type="signal peptide" evidence="3">
    <location>
        <begin position="1"/>
        <end position="17"/>
    </location>
</feature>
<reference evidence="6" key="1">
    <citation type="submission" date="2023-05" db="EMBL/GenBank/DDBJ databases">
        <authorList>
            <person name="Zhang X."/>
        </authorList>
    </citation>
    <scope>NUCLEOTIDE SEQUENCE</scope>
    <source>
        <strain evidence="6">BD1B2-1</strain>
    </source>
</reference>
<dbReference type="SUPFAM" id="SSF53474">
    <property type="entry name" value="alpha/beta-Hydrolases"/>
    <property type="match status" value="1"/>
</dbReference>
<dbReference type="EMBL" id="JASJOU010000021">
    <property type="protein sequence ID" value="MDJ1506331.1"/>
    <property type="molecule type" value="Genomic_DNA"/>
</dbReference>
<evidence type="ECO:0000313" key="6">
    <source>
        <dbReference type="EMBL" id="MDJ1506331.1"/>
    </source>
</evidence>
<evidence type="ECO:0000256" key="2">
    <source>
        <dbReference type="ARBA" id="ARBA00022801"/>
    </source>
</evidence>
<dbReference type="InterPro" id="IPR050309">
    <property type="entry name" value="Type-B_Carboxylest/Lipase"/>
</dbReference>
<proteinExistence type="inferred from homology"/>
<evidence type="ECO:0000256" key="4">
    <source>
        <dbReference type="SAM" id="MobiDB-lite"/>
    </source>
</evidence>
<dbReference type="EC" id="3.1.1.-" evidence="3"/>
<dbReference type="Gene3D" id="3.40.50.1820">
    <property type="entry name" value="alpha/beta hydrolase"/>
    <property type="match status" value="1"/>
</dbReference>
<dbReference type="Proteomes" id="UP001232063">
    <property type="component" value="Unassembled WGS sequence"/>
</dbReference>
<evidence type="ECO:0000259" key="5">
    <source>
        <dbReference type="Pfam" id="PF00135"/>
    </source>
</evidence>
<protein>
    <recommendedName>
        <fullName evidence="3">Carboxylic ester hydrolase</fullName>
        <ecNumber evidence="3">3.1.1.-</ecNumber>
    </recommendedName>
</protein>
<dbReference type="GO" id="GO:0016787">
    <property type="term" value="F:hydrolase activity"/>
    <property type="evidence" value="ECO:0007669"/>
    <property type="project" value="UniProtKB-KW"/>
</dbReference>
<keyword evidence="2 3" id="KW-0378">Hydrolase</keyword>
<feature type="domain" description="Carboxylesterase type B" evidence="5">
    <location>
        <begin position="30"/>
        <end position="536"/>
    </location>
</feature>
<evidence type="ECO:0000256" key="3">
    <source>
        <dbReference type="RuleBase" id="RU361235"/>
    </source>
</evidence>
<evidence type="ECO:0000313" key="7">
    <source>
        <dbReference type="Proteomes" id="UP001232063"/>
    </source>
</evidence>
<gene>
    <name evidence="6" type="ORF">QNI22_37075</name>
</gene>
<comment type="caution">
    <text evidence="6">The sequence shown here is derived from an EMBL/GenBank/DDBJ whole genome shotgun (WGS) entry which is preliminary data.</text>
</comment>
<dbReference type="PROSITE" id="PS00122">
    <property type="entry name" value="CARBOXYLESTERASE_B_1"/>
    <property type="match status" value="1"/>
</dbReference>
<dbReference type="AlphaFoldDB" id="A0AAE3R9W1"/>
<keyword evidence="7" id="KW-1185">Reference proteome</keyword>
<accession>A0AAE3R9W1</accession>
<dbReference type="RefSeq" id="WP_314519206.1">
    <property type="nucleotide sequence ID" value="NZ_JASJOU010000021.1"/>
</dbReference>
<evidence type="ECO:0000256" key="1">
    <source>
        <dbReference type="ARBA" id="ARBA00005964"/>
    </source>
</evidence>
<dbReference type="InterPro" id="IPR029058">
    <property type="entry name" value="AB_hydrolase_fold"/>
</dbReference>
<dbReference type="InterPro" id="IPR002018">
    <property type="entry name" value="CarbesteraseB"/>
</dbReference>
<dbReference type="Pfam" id="PF00135">
    <property type="entry name" value="COesterase"/>
    <property type="match status" value="1"/>
</dbReference>
<feature type="region of interest" description="Disordered" evidence="4">
    <location>
        <begin position="63"/>
        <end position="82"/>
    </location>
</feature>
<keyword evidence="3" id="KW-0732">Signal</keyword>
<dbReference type="PROSITE" id="PS00941">
    <property type="entry name" value="CARBOXYLESTERASE_B_2"/>
    <property type="match status" value="1"/>
</dbReference>
<dbReference type="InterPro" id="IPR019826">
    <property type="entry name" value="Carboxylesterase_B_AS"/>
</dbReference>
<dbReference type="InterPro" id="IPR019819">
    <property type="entry name" value="Carboxylesterase_B_CS"/>
</dbReference>
<feature type="chain" id="PRO_5041783314" description="Carboxylic ester hydrolase" evidence="3">
    <location>
        <begin position="18"/>
        <end position="550"/>
    </location>
</feature>
<comment type="similarity">
    <text evidence="1 3">Belongs to the type-B carboxylesterase/lipase family.</text>
</comment>
<dbReference type="PANTHER" id="PTHR11559">
    <property type="entry name" value="CARBOXYLESTERASE"/>
    <property type="match status" value="1"/>
</dbReference>
<sequence>MKSVIFLLLFTSGLLCTAIGQPKRDFSTNSPLVKTAQGTVEGVTEKSGIRAFKGIPFAAPPVGQLRWKEPQPPQPWKGVRKADKFGPRAMQRAVFGDMNFRSNGMSEDCLYLNVWTPAKSGNEKLPVLVYYYGGGYMAGDGSEPRYDGENMAQKGIVTVTVNYRLGVFGFLAHPELTKESSHKASGNYGLMDQSTALRWVQQNIAAFGGDPKKIIIAGESAGSSSVSAQMASPLSRNLIAGAIGESGSLLSLQPLATLAQAEEIGLNYAKSIGATTLEALRNMPADQLLETTAKPETPRFRPIVDGYFLPDFPVAIFQSGQQAHVPLLAGWNSEEANYRSILGEDSPTVENYEKALQKHFGEQAGEVLKLYPASTQEQVMDMGTQLASDRGTAFSTWKWIDLHSKTGGKPVYRYFYTRPRPPMTPEMGDASAGMAGGVVKANDPTAIKMPPARGAVHSAEIEYAMGNLSTNKVYSWTKEDYKVSETMQAYFANFIKTGNPNGGNLPKWSVVGSQGDVQLMKIDVTSAAQTDQNKRYQLLEQIAGKKTAAR</sequence>
<organism evidence="6 7">
    <name type="scientific">Xanthocytophaga agilis</name>
    <dbReference type="NCBI Taxonomy" id="3048010"/>
    <lineage>
        <taxon>Bacteria</taxon>
        <taxon>Pseudomonadati</taxon>
        <taxon>Bacteroidota</taxon>
        <taxon>Cytophagia</taxon>
        <taxon>Cytophagales</taxon>
        <taxon>Rhodocytophagaceae</taxon>
        <taxon>Xanthocytophaga</taxon>
    </lineage>
</organism>